<accession>A0A915K5D3</accession>
<evidence type="ECO:0000313" key="2">
    <source>
        <dbReference type="WBParaSite" id="nRc.2.0.1.t33955-RA"/>
    </source>
</evidence>
<dbReference type="Proteomes" id="UP000887565">
    <property type="component" value="Unplaced"/>
</dbReference>
<keyword evidence="1" id="KW-1185">Reference proteome</keyword>
<organism evidence="1 2">
    <name type="scientific">Romanomermis culicivorax</name>
    <name type="common">Nematode worm</name>
    <dbReference type="NCBI Taxonomy" id="13658"/>
    <lineage>
        <taxon>Eukaryota</taxon>
        <taxon>Metazoa</taxon>
        <taxon>Ecdysozoa</taxon>
        <taxon>Nematoda</taxon>
        <taxon>Enoplea</taxon>
        <taxon>Dorylaimia</taxon>
        <taxon>Mermithida</taxon>
        <taxon>Mermithoidea</taxon>
        <taxon>Mermithidae</taxon>
        <taxon>Romanomermis</taxon>
    </lineage>
</organism>
<protein>
    <submittedName>
        <fullName evidence="2">Uncharacterized protein</fullName>
    </submittedName>
</protein>
<dbReference type="WBParaSite" id="nRc.2.0.1.t33955-RA">
    <property type="protein sequence ID" value="nRc.2.0.1.t33955-RA"/>
    <property type="gene ID" value="nRc.2.0.1.g33955"/>
</dbReference>
<dbReference type="AlphaFoldDB" id="A0A915K5D3"/>
<name>A0A915K5D3_ROMCU</name>
<proteinExistence type="predicted"/>
<evidence type="ECO:0000313" key="1">
    <source>
        <dbReference type="Proteomes" id="UP000887565"/>
    </source>
</evidence>
<sequence length="59" mass="6772">MTSPSMANRLTRQSKTGAKNIIWDADMYGIPVHSGYRYVREQKPKVKKWHRAVPPCGEV</sequence>
<reference evidence="2" key="1">
    <citation type="submission" date="2022-11" db="UniProtKB">
        <authorList>
            <consortium name="WormBaseParasite"/>
        </authorList>
    </citation>
    <scope>IDENTIFICATION</scope>
</reference>